<reference evidence="2 3" key="1">
    <citation type="journal article" date="2018" name="Nat. Ecol. Evol.">
        <title>Genomic signatures of mitonuclear coevolution across populations of Tigriopus californicus.</title>
        <authorList>
            <person name="Barreto F.S."/>
            <person name="Watson E.T."/>
            <person name="Lima T.G."/>
            <person name="Willett C.S."/>
            <person name="Edmands S."/>
            <person name="Li W."/>
            <person name="Burton R.S."/>
        </authorList>
    </citation>
    <scope>NUCLEOTIDE SEQUENCE [LARGE SCALE GENOMIC DNA]</scope>
    <source>
        <strain evidence="2 3">San Diego</strain>
    </source>
</reference>
<keyword evidence="3" id="KW-1185">Reference proteome</keyword>
<accession>A0A553N876</accession>
<dbReference type="AlphaFoldDB" id="A0A553N876"/>
<feature type="compositionally biased region" description="Polar residues" evidence="1">
    <location>
        <begin position="190"/>
        <end position="202"/>
    </location>
</feature>
<proteinExistence type="predicted"/>
<sequence>MALRRFLYSCRDHLSLTVDEILLMVLQQSGRTHPPTALMPCLAPVSLGWTHAHHRTPSDPLKDDFGLLLAVPKQRRNWRNRMCRKFGAIQWGTYKYPLMNRNMRVDHKTGEFFRLGVVAPKFYEQVKHETREIQAKMSDVFGLAPKDKEVIIKYENEEDPLDGDRKVVEMSKPRPSFFTSNLSERVATSPKDSTTVRPSGLG</sequence>
<evidence type="ECO:0000256" key="1">
    <source>
        <dbReference type="SAM" id="MobiDB-lite"/>
    </source>
</evidence>
<dbReference type="Proteomes" id="UP000318571">
    <property type="component" value="Chromosome 8"/>
</dbReference>
<protein>
    <submittedName>
        <fullName evidence="2">Uncharacterized protein</fullName>
    </submittedName>
</protein>
<dbReference type="EMBL" id="VCGU01000459">
    <property type="protein sequence ID" value="TRY61641.1"/>
    <property type="molecule type" value="Genomic_DNA"/>
</dbReference>
<dbReference type="OMA" id="FFAVPKQ"/>
<evidence type="ECO:0000313" key="2">
    <source>
        <dbReference type="EMBL" id="TRY61641.1"/>
    </source>
</evidence>
<gene>
    <name evidence="2" type="ORF">TCAL_06670</name>
</gene>
<feature type="compositionally biased region" description="Basic and acidic residues" evidence="1">
    <location>
        <begin position="162"/>
        <end position="172"/>
    </location>
</feature>
<name>A0A553N876_TIGCA</name>
<evidence type="ECO:0000313" key="3">
    <source>
        <dbReference type="Proteomes" id="UP000318571"/>
    </source>
</evidence>
<organism evidence="2 3">
    <name type="scientific">Tigriopus californicus</name>
    <name type="common">Marine copepod</name>
    <dbReference type="NCBI Taxonomy" id="6832"/>
    <lineage>
        <taxon>Eukaryota</taxon>
        <taxon>Metazoa</taxon>
        <taxon>Ecdysozoa</taxon>
        <taxon>Arthropoda</taxon>
        <taxon>Crustacea</taxon>
        <taxon>Multicrustacea</taxon>
        <taxon>Hexanauplia</taxon>
        <taxon>Copepoda</taxon>
        <taxon>Harpacticoida</taxon>
        <taxon>Harpacticidae</taxon>
        <taxon>Tigriopus</taxon>
    </lineage>
</organism>
<feature type="region of interest" description="Disordered" evidence="1">
    <location>
        <begin position="162"/>
        <end position="202"/>
    </location>
</feature>
<dbReference type="STRING" id="6832.A0A553N876"/>
<comment type="caution">
    <text evidence="2">The sequence shown here is derived from an EMBL/GenBank/DDBJ whole genome shotgun (WGS) entry which is preliminary data.</text>
</comment>
<dbReference type="OrthoDB" id="2014905at2759"/>